<keyword evidence="2" id="KW-1185">Reference proteome</keyword>
<dbReference type="EMBL" id="BOOC01000017">
    <property type="protein sequence ID" value="GIH40855.1"/>
    <property type="molecule type" value="Genomic_DNA"/>
</dbReference>
<protein>
    <submittedName>
        <fullName evidence="1">Uncharacterized protein</fullName>
    </submittedName>
</protein>
<sequence>MDRRRVSVLGDAGEPERAADVRTGVATRVTSGKPARPRTLGLAPPAIWASA</sequence>
<proteinExistence type="predicted"/>
<gene>
    <name evidence="1" type="ORF">Mco01_38550</name>
</gene>
<accession>A0ABQ4G1D4</accession>
<evidence type="ECO:0000313" key="1">
    <source>
        <dbReference type="EMBL" id="GIH40855.1"/>
    </source>
</evidence>
<reference evidence="1 2" key="1">
    <citation type="submission" date="2021-01" db="EMBL/GenBank/DDBJ databases">
        <title>Whole genome shotgun sequence of Microbispora corallina NBRC 16416.</title>
        <authorList>
            <person name="Komaki H."/>
            <person name="Tamura T."/>
        </authorList>
    </citation>
    <scope>NUCLEOTIDE SEQUENCE [LARGE SCALE GENOMIC DNA]</scope>
    <source>
        <strain evidence="1 2">NBRC 16416</strain>
    </source>
</reference>
<name>A0ABQ4G1D4_9ACTN</name>
<organism evidence="1 2">
    <name type="scientific">Microbispora corallina</name>
    <dbReference type="NCBI Taxonomy" id="83302"/>
    <lineage>
        <taxon>Bacteria</taxon>
        <taxon>Bacillati</taxon>
        <taxon>Actinomycetota</taxon>
        <taxon>Actinomycetes</taxon>
        <taxon>Streptosporangiales</taxon>
        <taxon>Streptosporangiaceae</taxon>
        <taxon>Microbispora</taxon>
    </lineage>
</organism>
<comment type="caution">
    <text evidence="1">The sequence shown here is derived from an EMBL/GenBank/DDBJ whole genome shotgun (WGS) entry which is preliminary data.</text>
</comment>
<dbReference type="Proteomes" id="UP000603904">
    <property type="component" value="Unassembled WGS sequence"/>
</dbReference>
<evidence type="ECO:0000313" key="2">
    <source>
        <dbReference type="Proteomes" id="UP000603904"/>
    </source>
</evidence>